<evidence type="ECO:0000313" key="1">
    <source>
        <dbReference type="EMBL" id="QHI73758.1"/>
    </source>
</evidence>
<keyword evidence="2" id="KW-1185">Reference proteome</keyword>
<dbReference type="KEGG" id="amic:Ami3637_16445"/>
<dbReference type="AlphaFoldDB" id="A0A6P1MNS3"/>
<protein>
    <recommendedName>
        <fullName evidence="3">HD domain-containing protein</fullName>
    </recommendedName>
</protein>
<proteinExistence type="predicted"/>
<sequence>MSHKYLTVEECSELLKKYDTPPHVIRHCEAVADAAVRLAAALNEKGSHLDIELIRGQL</sequence>
<organism evidence="1 2">
    <name type="scientific">Aminipila terrae</name>
    <dbReference type="NCBI Taxonomy" id="2697030"/>
    <lineage>
        <taxon>Bacteria</taxon>
        <taxon>Bacillati</taxon>
        <taxon>Bacillota</taxon>
        <taxon>Clostridia</taxon>
        <taxon>Peptostreptococcales</taxon>
        <taxon>Anaerovoracaceae</taxon>
        <taxon>Aminipila</taxon>
    </lineage>
</organism>
<dbReference type="EMBL" id="CP047591">
    <property type="protein sequence ID" value="QHI73758.1"/>
    <property type="molecule type" value="Genomic_DNA"/>
</dbReference>
<gene>
    <name evidence="1" type="ORF">Ami3637_16445</name>
</gene>
<reference evidence="1 2" key="1">
    <citation type="submission" date="2020-01" db="EMBL/GenBank/DDBJ databases">
        <title>Genomic analysis of Aminipila sp. CBA3637.</title>
        <authorList>
            <person name="Kim Y.B."/>
            <person name="Roh S.W."/>
        </authorList>
    </citation>
    <scope>NUCLEOTIDE SEQUENCE [LARGE SCALE GENOMIC DNA]</scope>
    <source>
        <strain evidence="1 2">CBA3637</strain>
    </source>
</reference>
<evidence type="ECO:0008006" key="3">
    <source>
        <dbReference type="Google" id="ProtNLM"/>
    </source>
</evidence>
<dbReference type="RefSeq" id="WP_162363522.1">
    <property type="nucleotide sequence ID" value="NZ_CP047591.1"/>
</dbReference>
<evidence type="ECO:0000313" key="2">
    <source>
        <dbReference type="Proteomes" id="UP000463883"/>
    </source>
</evidence>
<name>A0A6P1MNS3_9FIRM</name>
<dbReference type="Proteomes" id="UP000463883">
    <property type="component" value="Chromosome"/>
</dbReference>
<accession>A0A6P1MNS3</accession>